<name>A0A0M9WJ43_9EURO</name>
<evidence type="ECO:0000313" key="4">
    <source>
        <dbReference type="Proteomes" id="UP000037696"/>
    </source>
</evidence>
<dbReference type="AlphaFoldDB" id="A0A0M9WJ43"/>
<dbReference type="Proteomes" id="UP000037696">
    <property type="component" value="Unassembled WGS sequence"/>
</dbReference>
<feature type="compositionally biased region" description="Basic and acidic residues" evidence="1">
    <location>
        <begin position="55"/>
        <end position="69"/>
    </location>
</feature>
<gene>
    <name evidence="3" type="ORF">ACN38_g2223</name>
</gene>
<evidence type="ECO:0000256" key="1">
    <source>
        <dbReference type="SAM" id="MobiDB-lite"/>
    </source>
</evidence>
<accession>A0A0M9WJ43</accession>
<evidence type="ECO:0000256" key="2">
    <source>
        <dbReference type="SAM" id="Phobius"/>
    </source>
</evidence>
<feature type="transmembrane region" description="Helical" evidence="2">
    <location>
        <begin position="121"/>
        <end position="141"/>
    </location>
</feature>
<evidence type="ECO:0000313" key="3">
    <source>
        <dbReference type="EMBL" id="KOS46783.1"/>
    </source>
</evidence>
<dbReference type="EMBL" id="LHQQ01000024">
    <property type="protein sequence ID" value="KOS46783.1"/>
    <property type="molecule type" value="Genomic_DNA"/>
</dbReference>
<keyword evidence="4" id="KW-1185">Reference proteome</keyword>
<sequence>MEMEWRTHCVDGGREGEERESYHTWKFYHMPYNASRIQQMHSDYQHKPHLPAKQSFDEKETPVDLHVHQVDNGPVAPSESDNPDSETQQGTLSHPILKNGHEVLVTWTLDEESVIIRKLDFLLLPIFSVGLPAILTSRILISR</sequence>
<protein>
    <submittedName>
        <fullName evidence="3">Uncharacterized protein</fullName>
    </submittedName>
</protein>
<organism evidence="3 4">
    <name type="scientific">Penicillium nordicum</name>
    <dbReference type="NCBI Taxonomy" id="229535"/>
    <lineage>
        <taxon>Eukaryota</taxon>
        <taxon>Fungi</taxon>
        <taxon>Dikarya</taxon>
        <taxon>Ascomycota</taxon>
        <taxon>Pezizomycotina</taxon>
        <taxon>Eurotiomycetes</taxon>
        <taxon>Eurotiomycetidae</taxon>
        <taxon>Eurotiales</taxon>
        <taxon>Aspergillaceae</taxon>
        <taxon>Penicillium</taxon>
    </lineage>
</organism>
<reference evidence="3 4" key="1">
    <citation type="submission" date="2015-08" db="EMBL/GenBank/DDBJ databases">
        <title>Genome sequencing of Penicillium nordicum.</title>
        <authorList>
            <person name="Nguyen H.D."/>
            <person name="Seifert K.A."/>
        </authorList>
    </citation>
    <scope>NUCLEOTIDE SEQUENCE [LARGE SCALE GENOMIC DNA]</scope>
    <source>
        <strain evidence="3 4">DAOMC 185683</strain>
    </source>
</reference>
<comment type="caution">
    <text evidence="3">The sequence shown here is derived from an EMBL/GenBank/DDBJ whole genome shotgun (WGS) entry which is preliminary data.</text>
</comment>
<dbReference type="OrthoDB" id="2985014at2759"/>
<proteinExistence type="predicted"/>
<keyword evidence="2" id="KW-0812">Transmembrane</keyword>
<keyword evidence="2" id="KW-1133">Transmembrane helix</keyword>
<keyword evidence="2" id="KW-0472">Membrane</keyword>
<feature type="region of interest" description="Disordered" evidence="1">
    <location>
        <begin position="40"/>
        <end position="94"/>
    </location>
</feature>